<sequence>MNEREAVRQCMKILPQLTQRQCKQFTTQDLSERLDLEITYTKSMLQVLCAKNLVRKELHYSCPQCHSQNVFVCDGFAASYQCYHCQAILEPTRVENEGRPFYSVSKDDFMQYTKETYPDIFHMTCEPEKEIIPFRPVFVEQSEENVAPVTGDDKVEMVEDKDEKTDNDLEKRVVSLENDKKGKNLFWAIVKIIVWVTFMILASWFVLYEMLDIFVFKDHHAFLYEMFMFAMKGSVIETNDWGDIFITIIGGILTLVVGGIDVLGWKKIHQYYHTIKEELIS</sequence>
<gene>
    <name evidence="2" type="ORF">GMD30_13195</name>
</gene>
<evidence type="ECO:0000313" key="2">
    <source>
        <dbReference type="EMBL" id="MTR82618.1"/>
    </source>
</evidence>
<accession>A0A844KPX4</accession>
<keyword evidence="1" id="KW-0472">Membrane</keyword>
<dbReference type="EMBL" id="WNAL01000030">
    <property type="protein sequence ID" value="MTR82618.1"/>
    <property type="molecule type" value="Genomic_DNA"/>
</dbReference>
<feature type="transmembrane region" description="Helical" evidence="1">
    <location>
        <begin position="244"/>
        <end position="265"/>
    </location>
</feature>
<name>A0A844KPX4_9FIRM</name>
<proteinExistence type="predicted"/>
<organism evidence="2 3">
    <name type="scientific">Roseburia faecis</name>
    <dbReference type="NCBI Taxonomy" id="301302"/>
    <lineage>
        <taxon>Bacteria</taxon>
        <taxon>Bacillati</taxon>
        <taxon>Bacillota</taxon>
        <taxon>Clostridia</taxon>
        <taxon>Lachnospirales</taxon>
        <taxon>Lachnospiraceae</taxon>
        <taxon>Roseburia</taxon>
    </lineage>
</organism>
<keyword evidence="1" id="KW-0812">Transmembrane</keyword>
<evidence type="ECO:0000256" key="1">
    <source>
        <dbReference type="SAM" id="Phobius"/>
    </source>
</evidence>
<dbReference type="RefSeq" id="WP_155177431.1">
    <property type="nucleotide sequence ID" value="NZ_WNAK01000029.1"/>
</dbReference>
<keyword evidence="1" id="KW-1133">Transmembrane helix</keyword>
<dbReference type="AlphaFoldDB" id="A0A844KPX4"/>
<comment type="caution">
    <text evidence="2">The sequence shown here is derived from an EMBL/GenBank/DDBJ whole genome shotgun (WGS) entry which is preliminary data.</text>
</comment>
<evidence type="ECO:0000313" key="3">
    <source>
        <dbReference type="Proteomes" id="UP000446657"/>
    </source>
</evidence>
<dbReference type="Proteomes" id="UP000446657">
    <property type="component" value="Unassembled WGS sequence"/>
</dbReference>
<protein>
    <submittedName>
        <fullName evidence="2">Uncharacterized protein</fullName>
    </submittedName>
</protein>
<reference evidence="2 3" key="1">
    <citation type="journal article" date="2019" name="Nat. Med.">
        <title>A library of human gut bacterial isolates paired with longitudinal multiomics data enables mechanistic microbiome research.</title>
        <authorList>
            <person name="Poyet M."/>
            <person name="Groussin M."/>
            <person name="Gibbons S.M."/>
            <person name="Avila-Pacheco J."/>
            <person name="Jiang X."/>
            <person name="Kearney S.M."/>
            <person name="Perrotta A.R."/>
            <person name="Berdy B."/>
            <person name="Zhao S."/>
            <person name="Lieberman T.D."/>
            <person name="Swanson P.K."/>
            <person name="Smith M."/>
            <person name="Roesemann S."/>
            <person name="Alexander J.E."/>
            <person name="Rich S.A."/>
            <person name="Livny J."/>
            <person name="Vlamakis H."/>
            <person name="Clish C."/>
            <person name="Bullock K."/>
            <person name="Deik A."/>
            <person name="Scott J."/>
            <person name="Pierce K.A."/>
            <person name="Xavier R.J."/>
            <person name="Alm E.J."/>
        </authorList>
    </citation>
    <scope>NUCLEOTIDE SEQUENCE [LARGE SCALE GENOMIC DNA]</scope>
    <source>
        <strain evidence="2 3">BIOML-A1</strain>
    </source>
</reference>
<feature type="transmembrane region" description="Helical" evidence="1">
    <location>
        <begin position="185"/>
        <end position="207"/>
    </location>
</feature>